<dbReference type="HAMAP" id="MF_00169">
    <property type="entry name" value="AroQ"/>
    <property type="match status" value="1"/>
</dbReference>
<comment type="subunit">
    <text evidence="4 8">Homododecamer.</text>
</comment>
<dbReference type="GO" id="GO:0008652">
    <property type="term" value="P:amino acid biosynthetic process"/>
    <property type="evidence" value="ECO:0007669"/>
    <property type="project" value="UniProtKB-KW"/>
</dbReference>
<evidence type="ECO:0000256" key="8">
    <source>
        <dbReference type="HAMAP-Rule" id="MF_00169"/>
    </source>
</evidence>
<dbReference type="NCBIfam" id="NF003807">
    <property type="entry name" value="PRK05395.1-4"/>
    <property type="match status" value="1"/>
</dbReference>
<gene>
    <name evidence="8 12" type="primary">aroQ</name>
    <name evidence="12" type="ORF">Q7X28_17455</name>
</gene>
<feature type="active site" description="Proton donor" evidence="8 9">
    <location>
        <position position="103"/>
    </location>
</feature>
<comment type="catalytic activity">
    <reaction evidence="1 8">
        <text>3-dehydroquinate = 3-dehydroshikimate + H2O</text>
        <dbReference type="Rhea" id="RHEA:21096"/>
        <dbReference type="ChEBI" id="CHEBI:15377"/>
        <dbReference type="ChEBI" id="CHEBI:16630"/>
        <dbReference type="ChEBI" id="CHEBI:32364"/>
        <dbReference type="EC" id="4.2.1.10"/>
    </reaction>
</comment>
<feature type="binding site" evidence="8 10">
    <location>
        <position position="83"/>
    </location>
    <ligand>
        <name>substrate</name>
    </ligand>
</feature>
<dbReference type="RefSeq" id="WP_305112273.1">
    <property type="nucleotide sequence ID" value="NZ_BAAAII010000008.1"/>
</dbReference>
<dbReference type="SUPFAM" id="SSF52304">
    <property type="entry name" value="Type II 3-dehydroquinate dehydratase"/>
    <property type="match status" value="1"/>
</dbReference>
<feature type="binding site" evidence="8 10">
    <location>
        <begin position="104"/>
        <end position="105"/>
    </location>
    <ligand>
        <name>substrate</name>
    </ligand>
</feature>
<evidence type="ECO:0000256" key="6">
    <source>
        <dbReference type="ARBA" id="ARBA00023141"/>
    </source>
</evidence>
<keyword evidence="13" id="KW-1185">Reference proteome</keyword>
<organism evidence="12 13">
    <name type="scientific">Tsukamurella strandjordii</name>
    <dbReference type="NCBI Taxonomy" id="147577"/>
    <lineage>
        <taxon>Bacteria</taxon>
        <taxon>Bacillati</taxon>
        <taxon>Actinomycetota</taxon>
        <taxon>Actinomycetes</taxon>
        <taxon>Mycobacteriales</taxon>
        <taxon>Tsukamurellaceae</taxon>
        <taxon>Tsukamurella</taxon>
    </lineage>
</organism>
<comment type="function">
    <text evidence="8">Catalyzes a trans-dehydration via an enolate intermediate.</text>
</comment>
<dbReference type="Gene3D" id="3.40.50.9100">
    <property type="entry name" value="Dehydroquinase, class II"/>
    <property type="match status" value="1"/>
</dbReference>
<dbReference type="NCBIfam" id="TIGR01088">
    <property type="entry name" value="aroQ"/>
    <property type="match status" value="1"/>
</dbReference>
<name>A0AA90SMX1_9ACTN</name>
<evidence type="ECO:0000256" key="1">
    <source>
        <dbReference type="ARBA" id="ARBA00001864"/>
    </source>
</evidence>
<dbReference type="PROSITE" id="PS01029">
    <property type="entry name" value="DEHYDROQUINASE_II"/>
    <property type="match status" value="1"/>
</dbReference>
<comment type="caution">
    <text evidence="12">The sequence shown here is derived from an EMBL/GenBank/DDBJ whole genome shotgun (WGS) entry which is preliminary data.</text>
</comment>
<dbReference type="AlphaFoldDB" id="A0AA90SMX1"/>
<feature type="binding site" evidence="8 10">
    <location>
        <position position="77"/>
    </location>
    <ligand>
        <name>substrate</name>
    </ligand>
</feature>
<dbReference type="Proteomes" id="UP001178281">
    <property type="component" value="Unassembled WGS sequence"/>
</dbReference>
<keyword evidence="6 8" id="KW-0057">Aromatic amino acid biosynthesis</keyword>
<dbReference type="GO" id="GO:0009423">
    <property type="term" value="P:chorismate biosynthetic process"/>
    <property type="evidence" value="ECO:0007669"/>
    <property type="project" value="UniProtKB-UniRule"/>
</dbReference>
<dbReference type="PANTHER" id="PTHR21272:SF3">
    <property type="entry name" value="CATABOLIC 3-DEHYDROQUINASE"/>
    <property type="match status" value="1"/>
</dbReference>
<protein>
    <recommendedName>
        <fullName evidence="5 8">3-dehydroquinate dehydratase</fullName>
        <shortName evidence="8">3-dehydroquinase</shortName>
        <ecNumber evidence="5 8">4.2.1.10</ecNumber>
    </recommendedName>
    <alternativeName>
        <fullName evidence="8">Type II DHQase</fullName>
    </alternativeName>
</protein>
<feature type="site" description="Transition state stabilizer" evidence="8 11">
    <location>
        <position position="19"/>
    </location>
</feature>
<dbReference type="CDD" id="cd00466">
    <property type="entry name" value="DHQase_II"/>
    <property type="match status" value="1"/>
</dbReference>
<evidence type="ECO:0000313" key="13">
    <source>
        <dbReference type="Proteomes" id="UP001178281"/>
    </source>
</evidence>
<dbReference type="NCBIfam" id="NF003806">
    <property type="entry name" value="PRK05395.1-3"/>
    <property type="match status" value="1"/>
</dbReference>
<dbReference type="EMBL" id="JAUTIX010000007">
    <property type="protein sequence ID" value="MDP0399712.1"/>
    <property type="molecule type" value="Genomic_DNA"/>
</dbReference>
<keyword evidence="7 8" id="KW-0456">Lyase</keyword>
<dbReference type="InterPro" id="IPR036441">
    <property type="entry name" value="DHquinase_II_sf"/>
</dbReference>
<accession>A0AA90SMX1</accession>
<evidence type="ECO:0000256" key="11">
    <source>
        <dbReference type="PIRSR" id="PIRSR001399-3"/>
    </source>
</evidence>
<evidence type="ECO:0000256" key="5">
    <source>
        <dbReference type="ARBA" id="ARBA00012060"/>
    </source>
</evidence>
<dbReference type="GO" id="GO:0019631">
    <property type="term" value="P:quinate catabolic process"/>
    <property type="evidence" value="ECO:0007669"/>
    <property type="project" value="TreeGrafter"/>
</dbReference>
<feature type="binding site" evidence="8 10">
    <location>
        <position position="114"/>
    </location>
    <ligand>
        <name>substrate</name>
    </ligand>
</feature>
<evidence type="ECO:0000313" key="12">
    <source>
        <dbReference type="EMBL" id="MDP0399712.1"/>
    </source>
</evidence>
<comment type="pathway">
    <text evidence="2 8">Metabolic intermediate biosynthesis; chorismate biosynthesis; chorismate from D-erythrose 4-phosphate and phosphoenolpyruvate: step 3/7.</text>
</comment>
<evidence type="ECO:0000256" key="4">
    <source>
        <dbReference type="ARBA" id="ARBA00011193"/>
    </source>
</evidence>
<dbReference type="NCBIfam" id="NF003805">
    <property type="entry name" value="PRK05395.1-2"/>
    <property type="match status" value="1"/>
</dbReference>
<evidence type="ECO:0000256" key="2">
    <source>
        <dbReference type="ARBA" id="ARBA00004902"/>
    </source>
</evidence>
<evidence type="ECO:0000256" key="7">
    <source>
        <dbReference type="ARBA" id="ARBA00023239"/>
    </source>
</evidence>
<dbReference type="GO" id="GO:0003855">
    <property type="term" value="F:3-dehydroquinate dehydratase activity"/>
    <property type="evidence" value="ECO:0007669"/>
    <property type="project" value="UniProtKB-UniRule"/>
</dbReference>
<sequence length="147" mass="15493">MGPVILVLNGPNLNMLGVRQPEVYGSSTYADVVAVCERAAAAASVAVDVRQTNDEAEMLEWIHHAARSKEFAAIVINPAAWTHTSVALADALVIPEIPVIEVHISNVHARESFRHHSYVSPLAAAVIAGCGIAGYGYAVDRAAALIA</sequence>
<dbReference type="GO" id="GO:0009073">
    <property type="term" value="P:aromatic amino acid family biosynthetic process"/>
    <property type="evidence" value="ECO:0007669"/>
    <property type="project" value="UniProtKB-KW"/>
</dbReference>
<dbReference type="PANTHER" id="PTHR21272">
    <property type="entry name" value="CATABOLIC 3-DEHYDROQUINASE"/>
    <property type="match status" value="1"/>
</dbReference>
<dbReference type="Pfam" id="PF01220">
    <property type="entry name" value="DHquinase_II"/>
    <property type="match status" value="1"/>
</dbReference>
<dbReference type="PIRSF" id="PIRSF001399">
    <property type="entry name" value="DHquinase_II"/>
    <property type="match status" value="1"/>
</dbReference>
<proteinExistence type="inferred from homology"/>
<evidence type="ECO:0000256" key="10">
    <source>
        <dbReference type="PIRSR" id="PIRSR001399-2"/>
    </source>
</evidence>
<dbReference type="InterPro" id="IPR018509">
    <property type="entry name" value="DHquinase_II_CS"/>
</dbReference>
<evidence type="ECO:0000256" key="9">
    <source>
        <dbReference type="PIRSR" id="PIRSR001399-1"/>
    </source>
</evidence>
<keyword evidence="8" id="KW-0028">Amino-acid biosynthesis</keyword>
<dbReference type="EC" id="4.2.1.10" evidence="5 8"/>
<feature type="active site" description="Proton acceptor" evidence="8 9">
    <location>
        <position position="24"/>
    </location>
</feature>
<feature type="binding site" evidence="8 10">
    <location>
        <position position="90"/>
    </location>
    <ligand>
        <name>substrate</name>
    </ligand>
</feature>
<evidence type="ECO:0000256" key="3">
    <source>
        <dbReference type="ARBA" id="ARBA00011037"/>
    </source>
</evidence>
<reference evidence="12" key="1">
    <citation type="submission" date="2023-08" db="EMBL/GenBank/DDBJ databases">
        <title>The draft genome of Tsukamurella strandjordii strain 050030.</title>
        <authorList>
            <person name="Zhao F."/>
            <person name="Feng Y."/>
            <person name="Zong Z."/>
        </authorList>
    </citation>
    <scope>NUCLEOTIDE SEQUENCE</scope>
    <source>
        <strain evidence="12">050030</strain>
    </source>
</reference>
<dbReference type="InterPro" id="IPR001874">
    <property type="entry name" value="DHquinase_II"/>
</dbReference>
<comment type="similarity">
    <text evidence="3 8">Belongs to the type-II 3-dehydroquinase family.</text>
</comment>